<keyword evidence="2" id="KW-1185">Reference proteome</keyword>
<evidence type="ECO:0000313" key="2">
    <source>
        <dbReference type="Proteomes" id="UP000784294"/>
    </source>
</evidence>
<protein>
    <submittedName>
        <fullName evidence="1">Uncharacterized protein</fullName>
    </submittedName>
</protein>
<comment type="caution">
    <text evidence="1">The sequence shown here is derived from an EMBL/GenBank/DDBJ whole genome shotgun (WGS) entry which is preliminary data.</text>
</comment>
<dbReference type="Proteomes" id="UP000784294">
    <property type="component" value="Unassembled WGS sequence"/>
</dbReference>
<reference evidence="1" key="1">
    <citation type="submission" date="2018-11" db="EMBL/GenBank/DDBJ databases">
        <authorList>
            <consortium name="Pathogen Informatics"/>
        </authorList>
    </citation>
    <scope>NUCLEOTIDE SEQUENCE</scope>
</reference>
<dbReference type="AlphaFoldDB" id="A0A448WDZ7"/>
<proteinExistence type="predicted"/>
<evidence type="ECO:0000313" key="1">
    <source>
        <dbReference type="EMBL" id="VEL09373.1"/>
    </source>
</evidence>
<gene>
    <name evidence="1" type="ORF">PXEA_LOCUS2813</name>
</gene>
<organism evidence="1 2">
    <name type="scientific">Protopolystoma xenopodis</name>
    <dbReference type="NCBI Taxonomy" id="117903"/>
    <lineage>
        <taxon>Eukaryota</taxon>
        <taxon>Metazoa</taxon>
        <taxon>Spiralia</taxon>
        <taxon>Lophotrochozoa</taxon>
        <taxon>Platyhelminthes</taxon>
        <taxon>Monogenea</taxon>
        <taxon>Polyopisthocotylea</taxon>
        <taxon>Polystomatidea</taxon>
        <taxon>Polystomatidae</taxon>
        <taxon>Protopolystoma</taxon>
    </lineage>
</organism>
<sequence length="217" mass="24804">MLVYTRRLHLMHRVECLINGLLTIENLDSPAKAIFRQYCLSDIVKSVFTENQRIDPSLFPCFTHRARLSFNSMDLLFDNTANRLAEPILSCQNEPSSQCPGPKFEPRLLVSTPHFKASSGKFTQPSQRPVQYQLPSTLETFHKGCLMPRPAHSSFADETKEEKRGEWKELVSWFHRRQQEGCLGAVVVYLCALPCDPDESLLSFRPSCYGHRQSSTP</sequence>
<dbReference type="EMBL" id="CAAALY010006186">
    <property type="protein sequence ID" value="VEL09373.1"/>
    <property type="molecule type" value="Genomic_DNA"/>
</dbReference>
<accession>A0A448WDZ7</accession>
<name>A0A448WDZ7_9PLAT</name>